<dbReference type="Pfam" id="PF16206">
    <property type="entry name" value="Mon2_C"/>
    <property type="match status" value="1"/>
</dbReference>
<feature type="domain" description="Mon2 C-terminal" evidence="2">
    <location>
        <begin position="50"/>
        <end position="158"/>
    </location>
</feature>
<evidence type="ECO:0000256" key="1">
    <source>
        <dbReference type="SAM" id="MobiDB-lite"/>
    </source>
</evidence>
<organism evidence="3 4">
    <name type="scientific">Ditylenchus dipsaci</name>
    <dbReference type="NCBI Taxonomy" id="166011"/>
    <lineage>
        <taxon>Eukaryota</taxon>
        <taxon>Metazoa</taxon>
        <taxon>Ecdysozoa</taxon>
        <taxon>Nematoda</taxon>
        <taxon>Chromadorea</taxon>
        <taxon>Rhabditida</taxon>
        <taxon>Tylenchina</taxon>
        <taxon>Tylenchomorpha</taxon>
        <taxon>Sphaerularioidea</taxon>
        <taxon>Anguinidae</taxon>
        <taxon>Anguininae</taxon>
        <taxon>Ditylenchus</taxon>
    </lineage>
</organism>
<protein>
    <submittedName>
        <fullName evidence="4">Mon2 C-terminal domain-containing protein</fullName>
    </submittedName>
</protein>
<name>A0A915EPR0_9BILA</name>
<accession>A0A915EPR0</accession>
<evidence type="ECO:0000259" key="2">
    <source>
        <dbReference type="Pfam" id="PF16206"/>
    </source>
</evidence>
<dbReference type="WBParaSite" id="jg8497">
    <property type="protein sequence ID" value="jg8497"/>
    <property type="gene ID" value="jg8497"/>
</dbReference>
<feature type="region of interest" description="Disordered" evidence="1">
    <location>
        <begin position="1"/>
        <end position="29"/>
    </location>
</feature>
<reference evidence="4" key="1">
    <citation type="submission" date="2022-11" db="UniProtKB">
        <authorList>
            <consortium name="WormBaseParasite"/>
        </authorList>
    </citation>
    <scope>IDENTIFICATION</scope>
</reference>
<dbReference type="AlphaFoldDB" id="A0A915EPR0"/>
<sequence>MAKDSRDPFGSAEWDPFGSGEWDPFGSGEWDPFGSGEWDPFGSGEWGPKGPFNLVTQLHIFVPLFNKVRKIVQVDEISTPTVPTMFKEVASIPIFSDQELFVMDAENSELSSTQDCILECIRLVVQKQLDTQSRLRAAILDILRLLLEFVQYTIGTPAAKFASN</sequence>
<evidence type="ECO:0000313" key="3">
    <source>
        <dbReference type="Proteomes" id="UP000887574"/>
    </source>
</evidence>
<dbReference type="InterPro" id="IPR032817">
    <property type="entry name" value="Mon2_C"/>
</dbReference>
<proteinExistence type="predicted"/>
<evidence type="ECO:0000313" key="4">
    <source>
        <dbReference type="WBParaSite" id="jg8497"/>
    </source>
</evidence>
<dbReference type="Proteomes" id="UP000887574">
    <property type="component" value="Unplaced"/>
</dbReference>
<keyword evidence="3" id="KW-1185">Reference proteome</keyword>